<evidence type="ECO:0000313" key="9">
    <source>
        <dbReference type="EMBL" id="AKQ04676.1"/>
    </source>
</evidence>
<keyword evidence="9" id="KW-0560">Oxidoreductase</keyword>
<name>A0A0H4T9S6_9BACT</name>
<evidence type="ECO:0000256" key="1">
    <source>
        <dbReference type="ARBA" id="ARBA00004141"/>
    </source>
</evidence>
<dbReference type="AlphaFoldDB" id="A0A0H4T9S6"/>
<dbReference type="Pfam" id="PF02683">
    <property type="entry name" value="DsbD_TM"/>
    <property type="match status" value="1"/>
</dbReference>
<evidence type="ECO:0000256" key="3">
    <source>
        <dbReference type="ARBA" id="ARBA00022692"/>
    </source>
</evidence>
<feature type="transmembrane region" description="Helical" evidence="7">
    <location>
        <begin position="206"/>
        <end position="230"/>
    </location>
</feature>
<organism evidence="9">
    <name type="scientific">uncultured Gemmatimonadetes bacterium Rifle_16ft_4_minimus_7</name>
    <dbReference type="NCBI Taxonomy" id="1665098"/>
    <lineage>
        <taxon>Bacteria</taxon>
        <taxon>Pseudomonadati</taxon>
        <taxon>Gemmatimonadota</taxon>
        <taxon>environmental samples</taxon>
    </lineage>
</organism>
<sequence>MSQAESIGLAVAFLAGVLSFLSPCVLPLVPSYVSFITGLSLDQVGERRWTALTHALLFILGFTVIFVALGATATGLGRLLNYNQVWLERVGGALIILFGVYLLGGFRWMFFERERRVHIQDKPLGYLGSVLVGLAFGAGWTPCIGPILGSILLYTSTQASLREGIILLLAYSFGLAVPFVLAAVAVERFIEWFRRYRRFVPLTTRLSGALLVAVGLLVATGYFSLLAGWLQALTPEFIRSRL</sequence>
<evidence type="ECO:0000256" key="7">
    <source>
        <dbReference type="SAM" id="Phobius"/>
    </source>
</evidence>
<evidence type="ECO:0000256" key="6">
    <source>
        <dbReference type="ARBA" id="ARBA00023136"/>
    </source>
</evidence>
<accession>A0A0H4T9S6</accession>
<evidence type="ECO:0000256" key="5">
    <source>
        <dbReference type="ARBA" id="ARBA00022989"/>
    </source>
</evidence>
<feature type="transmembrane region" description="Helical" evidence="7">
    <location>
        <begin position="165"/>
        <end position="186"/>
    </location>
</feature>
<evidence type="ECO:0000256" key="2">
    <source>
        <dbReference type="ARBA" id="ARBA00006143"/>
    </source>
</evidence>
<dbReference type="InterPro" id="IPR051790">
    <property type="entry name" value="Cytochrome_c-biogenesis_DsbD"/>
</dbReference>
<evidence type="ECO:0000256" key="4">
    <source>
        <dbReference type="ARBA" id="ARBA00022748"/>
    </source>
</evidence>
<dbReference type="EMBL" id="KT007046">
    <property type="protein sequence ID" value="AKQ04676.1"/>
    <property type="molecule type" value="Genomic_DNA"/>
</dbReference>
<dbReference type="GO" id="GO:0016491">
    <property type="term" value="F:oxidoreductase activity"/>
    <property type="evidence" value="ECO:0007669"/>
    <property type="project" value="UniProtKB-KW"/>
</dbReference>
<dbReference type="InterPro" id="IPR003834">
    <property type="entry name" value="Cyt_c_assmbl_TM_dom"/>
</dbReference>
<dbReference type="GO" id="GO:0017004">
    <property type="term" value="P:cytochrome complex assembly"/>
    <property type="evidence" value="ECO:0007669"/>
    <property type="project" value="UniProtKB-KW"/>
</dbReference>
<comment type="similarity">
    <text evidence="2">Belongs to the DsbD family.</text>
</comment>
<feature type="transmembrane region" description="Helical" evidence="7">
    <location>
        <begin position="6"/>
        <end position="29"/>
    </location>
</feature>
<dbReference type="PANTHER" id="PTHR31272">
    <property type="entry name" value="CYTOCHROME C-TYPE BIOGENESIS PROTEIN HI_1454-RELATED"/>
    <property type="match status" value="1"/>
</dbReference>
<feature type="transmembrane region" description="Helical" evidence="7">
    <location>
        <begin position="130"/>
        <end position="153"/>
    </location>
</feature>
<feature type="domain" description="Cytochrome C biogenesis protein transmembrane" evidence="8">
    <location>
        <begin position="9"/>
        <end position="193"/>
    </location>
</feature>
<proteinExistence type="inferred from homology"/>
<dbReference type="EC" id="1.8.-.-" evidence="9"/>
<feature type="transmembrane region" description="Helical" evidence="7">
    <location>
        <begin position="49"/>
        <end position="70"/>
    </location>
</feature>
<keyword evidence="6 7" id="KW-0472">Membrane</keyword>
<comment type="subcellular location">
    <subcellularLocation>
        <location evidence="1">Membrane</location>
        <topology evidence="1">Multi-pass membrane protein</topology>
    </subcellularLocation>
</comment>
<feature type="transmembrane region" description="Helical" evidence="7">
    <location>
        <begin position="90"/>
        <end position="110"/>
    </location>
</feature>
<keyword evidence="5 7" id="KW-1133">Transmembrane helix</keyword>
<evidence type="ECO:0000259" key="8">
    <source>
        <dbReference type="Pfam" id="PF02683"/>
    </source>
</evidence>
<keyword evidence="4" id="KW-0201">Cytochrome c-type biogenesis</keyword>
<dbReference type="PANTHER" id="PTHR31272:SF4">
    <property type="entry name" value="CYTOCHROME C-TYPE BIOGENESIS PROTEIN HI_1454-RELATED"/>
    <property type="match status" value="1"/>
</dbReference>
<protein>
    <submittedName>
        <fullName evidence="9">Cytochrome c-type biogenesis protein CcdA, cytochrome c-type biogenesis protein</fullName>
        <ecNumber evidence="9">1.8.-.-</ecNumber>
    </submittedName>
</protein>
<gene>
    <name evidence="9" type="primary">ccdA</name>
</gene>
<dbReference type="GO" id="GO:0016020">
    <property type="term" value="C:membrane"/>
    <property type="evidence" value="ECO:0007669"/>
    <property type="project" value="UniProtKB-SubCell"/>
</dbReference>
<reference evidence="9" key="1">
    <citation type="journal article" date="2015" name="ISME J.">
        <title>Aquifer environment selects for microbial species cohorts in sediment and groundwater.</title>
        <authorList>
            <person name="Hug L.A."/>
            <person name="Thomas B.C."/>
            <person name="Brown C.T."/>
            <person name="Frischkorn K.R."/>
            <person name="Williams K.H."/>
            <person name="Tringe S.G."/>
            <person name="Banfield J.F."/>
        </authorList>
    </citation>
    <scope>NUCLEOTIDE SEQUENCE</scope>
</reference>
<keyword evidence="3 7" id="KW-0812">Transmembrane</keyword>